<dbReference type="InterPro" id="IPR001173">
    <property type="entry name" value="Glyco_trans_2-like"/>
</dbReference>
<dbReference type="PANTHER" id="PTHR43630:SF2">
    <property type="entry name" value="GLYCOSYLTRANSFERASE"/>
    <property type="match status" value="1"/>
</dbReference>
<dbReference type="AlphaFoldDB" id="A0A0R2KZH2"/>
<comment type="caution">
    <text evidence="3">The sequence shown here is derived from an EMBL/GenBank/DDBJ whole genome shotgun (WGS) entry which is preliminary data.</text>
</comment>
<dbReference type="InterPro" id="IPR029044">
    <property type="entry name" value="Nucleotide-diphossugar_trans"/>
</dbReference>
<name>A0A0R2KZH2_9LACO</name>
<feature type="transmembrane region" description="Helical" evidence="1">
    <location>
        <begin position="256"/>
        <end position="275"/>
    </location>
</feature>
<feature type="transmembrane region" description="Helical" evidence="1">
    <location>
        <begin position="312"/>
        <end position="335"/>
    </location>
</feature>
<dbReference type="PANTHER" id="PTHR43630">
    <property type="entry name" value="POLY-BETA-1,6-N-ACETYL-D-GLUCOSAMINE SYNTHASE"/>
    <property type="match status" value="1"/>
</dbReference>
<keyword evidence="3" id="KW-0808">Transferase</keyword>
<dbReference type="STRING" id="331679.IV81_GL000729"/>
<organism evidence="3 4">
    <name type="scientific">Pediococcus stilesii</name>
    <dbReference type="NCBI Taxonomy" id="331679"/>
    <lineage>
        <taxon>Bacteria</taxon>
        <taxon>Bacillati</taxon>
        <taxon>Bacillota</taxon>
        <taxon>Bacilli</taxon>
        <taxon>Lactobacillales</taxon>
        <taxon>Lactobacillaceae</taxon>
        <taxon>Pediococcus</taxon>
    </lineage>
</organism>
<proteinExistence type="predicted"/>
<sequence length="350" mass="40560">MGIPTKGVSLMYITAIVPAHNEEKSIVNTVNSLKEQVDQIIVACDNCTDHTFKNSIETGAQVFATKHNTARKAGALNQALERYVNWNKKDQYIFICDADTIISKNWVKRAKTLIETGGYDAIGSIFKGDADRNSMLQFCQQMEWCRYSNQIKRRQKVFVLTGTASMISARSFEKVHEMNGYYYDENSITEDFSLTLDLKKIGAKIISPMSCSCTTEIMPTWRLLFLQRRRWYLGALQQTTRRKWDRVLFPYVTQQFMLILSVFAFMSLIVFTTYLMLHDMLIFNFLWLFVGVIFALERVVTVWNQDRESKLFAAMLFPELIYSFFLQVAYIGAWLQLVFGSIGTWHHVTE</sequence>
<dbReference type="GO" id="GO:0016740">
    <property type="term" value="F:transferase activity"/>
    <property type="evidence" value="ECO:0007669"/>
    <property type="project" value="UniProtKB-KW"/>
</dbReference>
<feature type="transmembrane region" description="Helical" evidence="1">
    <location>
        <begin position="281"/>
        <end position="300"/>
    </location>
</feature>
<evidence type="ECO:0000313" key="3">
    <source>
        <dbReference type="EMBL" id="KRN94943.1"/>
    </source>
</evidence>
<reference evidence="3 4" key="1">
    <citation type="journal article" date="2015" name="Genome Announc.">
        <title>Expanding the biotechnology potential of lactobacilli through comparative genomics of 213 strains and associated genera.</title>
        <authorList>
            <person name="Sun Z."/>
            <person name="Harris H.M."/>
            <person name="McCann A."/>
            <person name="Guo C."/>
            <person name="Argimon S."/>
            <person name="Zhang W."/>
            <person name="Yang X."/>
            <person name="Jeffery I.B."/>
            <person name="Cooney J.C."/>
            <person name="Kagawa T.F."/>
            <person name="Liu W."/>
            <person name="Song Y."/>
            <person name="Salvetti E."/>
            <person name="Wrobel A."/>
            <person name="Rasinkangas P."/>
            <person name="Parkhill J."/>
            <person name="Rea M.C."/>
            <person name="O'Sullivan O."/>
            <person name="Ritari J."/>
            <person name="Douillard F.P."/>
            <person name="Paul Ross R."/>
            <person name="Yang R."/>
            <person name="Briner A.E."/>
            <person name="Felis G.E."/>
            <person name="de Vos W.M."/>
            <person name="Barrangou R."/>
            <person name="Klaenhammer T.R."/>
            <person name="Caufield P.W."/>
            <person name="Cui Y."/>
            <person name="Zhang H."/>
            <person name="O'Toole P.W."/>
        </authorList>
    </citation>
    <scope>NUCLEOTIDE SEQUENCE [LARGE SCALE GENOMIC DNA]</scope>
    <source>
        <strain evidence="3 4">DSM 18001</strain>
    </source>
</reference>
<dbReference type="PATRIC" id="fig|331679.3.peg.736"/>
<evidence type="ECO:0000256" key="1">
    <source>
        <dbReference type="SAM" id="Phobius"/>
    </source>
</evidence>
<protein>
    <submittedName>
        <fullName evidence="3">Glycosyltransferase</fullName>
    </submittedName>
</protein>
<accession>A0A0R2KZH2</accession>
<feature type="domain" description="Glycosyltransferase 2-like" evidence="2">
    <location>
        <begin position="15"/>
        <end position="175"/>
    </location>
</feature>
<dbReference type="Pfam" id="PF00535">
    <property type="entry name" value="Glycos_transf_2"/>
    <property type="match status" value="1"/>
</dbReference>
<keyword evidence="1" id="KW-0812">Transmembrane</keyword>
<gene>
    <name evidence="3" type="ORF">IV81_GL000729</name>
</gene>
<dbReference type="Proteomes" id="UP000051859">
    <property type="component" value="Unassembled WGS sequence"/>
</dbReference>
<keyword evidence="4" id="KW-1185">Reference proteome</keyword>
<evidence type="ECO:0000259" key="2">
    <source>
        <dbReference type="Pfam" id="PF00535"/>
    </source>
</evidence>
<keyword evidence="1" id="KW-0472">Membrane</keyword>
<dbReference type="CDD" id="cd06423">
    <property type="entry name" value="CESA_like"/>
    <property type="match status" value="1"/>
</dbReference>
<dbReference type="SUPFAM" id="SSF53448">
    <property type="entry name" value="Nucleotide-diphospho-sugar transferases"/>
    <property type="match status" value="1"/>
</dbReference>
<dbReference type="EMBL" id="JQBX01000002">
    <property type="protein sequence ID" value="KRN94943.1"/>
    <property type="molecule type" value="Genomic_DNA"/>
</dbReference>
<keyword evidence="1" id="KW-1133">Transmembrane helix</keyword>
<evidence type="ECO:0000313" key="4">
    <source>
        <dbReference type="Proteomes" id="UP000051859"/>
    </source>
</evidence>
<dbReference type="Gene3D" id="3.90.550.10">
    <property type="entry name" value="Spore Coat Polysaccharide Biosynthesis Protein SpsA, Chain A"/>
    <property type="match status" value="1"/>
</dbReference>